<protein>
    <recommendedName>
        <fullName evidence="1">F-box domain-containing protein</fullName>
    </recommendedName>
</protein>
<dbReference type="PANTHER" id="PTHR35546">
    <property type="entry name" value="F-BOX PROTEIN INTERACTION DOMAIN PROTEIN-RELATED"/>
    <property type="match status" value="1"/>
</dbReference>
<reference evidence="3" key="1">
    <citation type="journal article" date="2024" name="IScience">
        <title>Strigolactones Initiate the Formation of Haustorium-like Structures in Castilleja.</title>
        <authorList>
            <person name="Buerger M."/>
            <person name="Peterson D."/>
            <person name="Chory J."/>
        </authorList>
    </citation>
    <scope>NUCLEOTIDE SEQUENCE [LARGE SCALE GENOMIC DNA]</scope>
</reference>
<accession>A0ABD3EBA4</accession>
<dbReference type="NCBIfam" id="TIGR01640">
    <property type="entry name" value="F_box_assoc_1"/>
    <property type="match status" value="1"/>
</dbReference>
<dbReference type="AlphaFoldDB" id="A0ABD3EBA4"/>
<dbReference type="EMBL" id="JAVIJP010000007">
    <property type="protein sequence ID" value="KAL3650396.1"/>
    <property type="molecule type" value="Genomic_DNA"/>
</dbReference>
<comment type="caution">
    <text evidence="2">The sequence shown here is derived from an EMBL/GenBank/DDBJ whole genome shotgun (WGS) entry which is preliminary data.</text>
</comment>
<dbReference type="SUPFAM" id="SSF50965">
    <property type="entry name" value="Galactose oxidase, central domain"/>
    <property type="match status" value="1"/>
</dbReference>
<dbReference type="InterPro" id="IPR017451">
    <property type="entry name" value="F-box-assoc_interact_dom"/>
</dbReference>
<keyword evidence="3" id="KW-1185">Reference proteome</keyword>
<dbReference type="SUPFAM" id="SSF81383">
    <property type="entry name" value="F-box domain"/>
    <property type="match status" value="1"/>
</dbReference>
<name>A0ABD3EBA4_9LAMI</name>
<feature type="domain" description="F-box" evidence="1">
    <location>
        <begin position="24"/>
        <end position="63"/>
    </location>
</feature>
<evidence type="ECO:0000313" key="2">
    <source>
        <dbReference type="EMBL" id="KAL3650396.1"/>
    </source>
</evidence>
<proteinExistence type="predicted"/>
<dbReference type="InterPro" id="IPR013187">
    <property type="entry name" value="F-box-assoc_dom_typ3"/>
</dbReference>
<dbReference type="PANTHER" id="PTHR35546:SF134">
    <property type="entry name" value="F-BOX ASSOCIATED DOMAIN-CONTAINING PROTEIN"/>
    <property type="match status" value="1"/>
</dbReference>
<organism evidence="2 3">
    <name type="scientific">Castilleja foliolosa</name>
    <dbReference type="NCBI Taxonomy" id="1961234"/>
    <lineage>
        <taxon>Eukaryota</taxon>
        <taxon>Viridiplantae</taxon>
        <taxon>Streptophyta</taxon>
        <taxon>Embryophyta</taxon>
        <taxon>Tracheophyta</taxon>
        <taxon>Spermatophyta</taxon>
        <taxon>Magnoliopsida</taxon>
        <taxon>eudicotyledons</taxon>
        <taxon>Gunneridae</taxon>
        <taxon>Pentapetalae</taxon>
        <taxon>asterids</taxon>
        <taxon>lamiids</taxon>
        <taxon>Lamiales</taxon>
        <taxon>Orobanchaceae</taxon>
        <taxon>Pedicularideae</taxon>
        <taxon>Castillejinae</taxon>
        <taxon>Castilleja</taxon>
    </lineage>
</organism>
<dbReference type="InterPro" id="IPR001810">
    <property type="entry name" value="F-box_dom"/>
</dbReference>
<dbReference type="Gene3D" id="1.20.1280.50">
    <property type="match status" value="1"/>
</dbReference>
<dbReference type="InterPro" id="IPR055290">
    <property type="entry name" value="At3g26010-like"/>
</dbReference>
<sequence>MKIKVKFSRTTGNAESSPQLVASIDDLLTEILLRLPMKSLIRFKLVSKHWHSLITNPKFCIFRNPNPNPAIGLFLHCSDFRSNPRIEYVPFSHVENPPFKKLKFANDPSGIRIVQSCNGLLLCSSSRARDYNRIYYVYNPTTNKYTTLPKLGNVDGISTRSKIHGMSLAFDPTKSPHYKVVCVRGSLVSGEYHYQFEVYSSETGPWRKCGEPFTAQVKFGNGVYWNGAIHWISHGRTVEAMYFDTERRMLQTMPMPPIEDGWDWWSNYYFGESCDQLHYVEIAGPQIRVNVYEMRRDYSEWFAKYKVDLAPVVAAYPGMIRNGVHPTDWYYYDISVLSMVRGEKEEGSFLVLQIAGQVVRYNHVNQDFETIHEFCGAEVEGDSRLINANGYQYIESLWCV</sequence>
<dbReference type="SMART" id="SM00256">
    <property type="entry name" value="FBOX"/>
    <property type="match status" value="1"/>
</dbReference>
<dbReference type="Pfam" id="PF00646">
    <property type="entry name" value="F-box"/>
    <property type="match status" value="1"/>
</dbReference>
<gene>
    <name evidence="2" type="ORF">CASFOL_006799</name>
</gene>
<dbReference type="Pfam" id="PF08268">
    <property type="entry name" value="FBA_3"/>
    <property type="match status" value="1"/>
</dbReference>
<evidence type="ECO:0000313" key="3">
    <source>
        <dbReference type="Proteomes" id="UP001632038"/>
    </source>
</evidence>
<evidence type="ECO:0000259" key="1">
    <source>
        <dbReference type="SMART" id="SM00256"/>
    </source>
</evidence>
<dbReference type="CDD" id="cd22157">
    <property type="entry name" value="F-box_AtFBW1-like"/>
    <property type="match status" value="1"/>
</dbReference>
<dbReference type="Proteomes" id="UP001632038">
    <property type="component" value="Unassembled WGS sequence"/>
</dbReference>
<dbReference type="InterPro" id="IPR036047">
    <property type="entry name" value="F-box-like_dom_sf"/>
</dbReference>
<dbReference type="InterPro" id="IPR011043">
    <property type="entry name" value="Gal_Oxase/kelch_b-propeller"/>
</dbReference>